<dbReference type="Gene3D" id="2.30.29.30">
    <property type="entry name" value="Pleckstrin-homology domain (PH domain)/Phosphotyrosine-binding domain (PTB)"/>
    <property type="match status" value="1"/>
</dbReference>
<dbReference type="OrthoDB" id="440673at2759"/>
<proteinExistence type="inferred from homology"/>
<gene>
    <name evidence="5" type="ORF">F751_1703</name>
</gene>
<dbReference type="EMBL" id="KL662111">
    <property type="protein sequence ID" value="KFM24824.1"/>
    <property type="molecule type" value="Genomic_DNA"/>
</dbReference>
<accession>A0A087SGH0</accession>
<evidence type="ECO:0000313" key="6">
    <source>
        <dbReference type="Proteomes" id="UP000028924"/>
    </source>
</evidence>
<protein>
    <submittedName>
        <fullName evidence="5">mRNA-decapping enzyme-like protein</fullName>
    </submittedName>
</protein>
<organism evidence="5 6">
    <name type="scientific">Auxenochlorella protothecoides</name>
    <name type="common">Green microalga</name>
    <name type="synonym">Chlorella protothecoides</name>
    <dbReference type="NCBI Taxonomy" id="3075"/>
    <lineage>
        <taxon>Eukaryota</taxon>
        <taxon>Viridiplantae</taxon>
        <taxon>Chlorophyta</taxon>
        <taxon>core chlorophytes</taxon>
        <taxon>Trebouxiophyceae</taxon>
        <taxon>Chlorellales</taxon>
        <taxon>Chlorellaceae</taxon>
        <taxon>Auxenochlorella</taxon>
    </lineage>
</organism>
<sequence length="203" mass="22606">MAAMKPVLNREAADQKAIGVLKRIDPDIEELLATVSHVVLYRFNPEGPAWIKTDVEGTLYVVKRRGQPRFRYIVLNKTGKEDFMEDIGAGFTSEIHKPYIMYRTDIDEVSSKVVGLWCHTEEECQRLGALFSRIQSLVPGNHASGAASILMGAAPEPEEDQPRRGRDVSVADRAAVQALLRGLATNEALCDEFARELRAQNLL</sequence>
<evidence type="ECO:0000256" key="1">
    <source>
        <dbReference type="ARBA" id="ARBA00004496"/>
    </source>
</evidence>
<dbReference type="InterPro" id="IPR010334">
    <property type="entry name" value="Dcp1"/>
</dbReference>
<comment type="similarity">
    <text evidence="2">Belongs to the DCP1 family.</text>
</comment>
<dbReference type="AlphaFoldDB" id="A0A087SGH0"/>
<dbReference type="GO" id="GO:0006397">
    <property type="term" value="P:mRNA processing"/>
    <property type="evidence" value="ECO:0007669"/>
    <property type="project" value="UniProtKB-KW"/>
</dbReference>
<dbReference type="PANTHER" id="PTHR16290:SF0">
    <property type="entry name" value="DECAPPING PROTEIN 1, ISOFORM A"/>
    <property type="match status" value="1"/>
</dbReference>
<reference evidence="5 6" key="1">
    <citation type="journal article" date="2014" name="BMC Genomics">
        <title>Oil accumulation mechanisms of the oleaginous microalga Chlorella protothecoides revealed through its genome, transcriptomes, and proteomes.</title>
        <authorList>
            <person name="Gao C."/>
            <person name="Wang Y."/>
            <person name="Shen Y."/>
            <person name="Yan D."/>
            <person name="He X."/>
            <person name="Dai J."/>
            <person name="Wu Q."/>
        </authorList>
    </citation>
    <scope>NUCLEOTIDE SEQUENCE [LARGE SCALE GENOMIC DNA]</scope>
    <source>
        <strain evidence="5 6">0710</strain>
    </source>
</reference>
<name>A0A087SGH0_AUXPR</name>
<dbReference type="eggNOG" id="KOG2868">
    <property type="taxonomic scope" value="Eukaryota"/>
</dbReference>
<keyword evidence="6" id="KW-1185">Reference proteome</keyword>
<dbReference type="GeneID" id="23613094"/>
<keyword evidence="4" id="KW-0507">mRNA processing</keyword>
<evidence type="ECO:0000313" key="5">
    <source>
        <dbReference type="EMBL" id="KFM24824.1"/>
    </source>
</evidence>
<dbReference type="CDD" id="cd13182">
    <property type="entry name" value="EVH1-like_Dcp1"/>
    <property type="match status" value="1"/>
</dbReference>
<dbReference type="GO" id="GO:0000290">
    <property type="term" value="P:deadenylation-dependent decapping of nuclear-transcribed mRNA"/>
    <property type="evidence" value="ECO:0007669"/>
    <property type="project" value="InterPro"/>
</dbReference>
<dbReference type="GO" id="GO:0003729">
    <property type="term" value="F:mRNA binding"/>
    <property type="evidence" value="ECO:0007669"/>
    <property type="project" value="TreeGrafter"/>
</dbReference>
<dbReference type="Pfam" id="PF06058">
    <property type="entry name" value="DCP1"/>
    <property type="match status" value="1"/>
</dbReference>
<dbReference type="GO" id="GO:0008047">
    <property type="term" value="F:enzyme activator activity"/>
    <property type="evidence" value="ECO:0007669"/>
    <property type="project" value="InterPro"/>
</dbReference>
<dbReference type="STRING" id="3075.A0A087SGH0"/>
<evidence type="ECO:0000256" key="2">
    <source>
        <dbReference type="ARBA" id="ARBA00008778"/>
    </source>
</evidence>
<dbReference type="GO" id="GO:0031087">
    <property type="term" value="P:deadenylation-independent decapping of nuclear-transcribed mRNA"/>
    <property type="evidence" value="ECO:0007669"/>
    <property type="project" value="TreeGrafter"/>
</dbReference>
<dbReference type="GO" id="GO:0000932">
    <property type="term" value="C:P-body"/>
    <property type="evidence" value="ECO:0007669"/>
    <property type="project" value="TreeGrafter"/>
</dbReference>
<keyword evidence="3" id="KW-0963">Cytoplasm</keyword>
<evidence type="ECO:0000256" key="4">
    <source>
        <dbReference type="ARBA" id="ARBA00022664"/>
    </source>
</evidence>
<evidence type="ECO:0000256" key="3">
    <source>
        <dbReference type="ARBA" id="ARBA00022490"/>
    </source>
</evidence>
<dbReference type="SUPFAM" id="SSF50729">
    <property type="entry name" value="PH domain-like"/>
    <property type="match status" value="1"/>
</dbReference>
<dbReference type="InterPro" id="IPR011993">
    <property type="entry name" value="PH-like_dom_sf"/>
</dbReference>
<dbReference type="RefSeq" id="XP_011397712.1">
    <property type="nucleotide sequence ID" value="XM_011399410.1"/>
</dbReference>
<dbReference type="Proteomes" id="UP000028924">
    <property type="component" value="Unassembled WGS sequence"/>
</dbReference>
<comment type="subcellular location">
    <subcellularLocation>
        <location evidence="1">Cytoplasm</location>
    </subcellularLocation>
</comment>
<dbReference type="PANTHER" id="PTHR16290">
    <property type="entry name" value="TRANSCRIPTION FACTOR SMIF DECAPPING ENZYME DCP1"/>
    <property type="match status" value="1"/>
</dbReference>
<dbReference type="KEGG" id="apro:F751_1703"/>